<comment type="caution">
    <text evidence="2">The sequence shown here is derived from an EMBL/GenBank/DDBJ whole genome shotgun (WGS) entry which is preliminary data.</text>
</comment>
<dbReference type="GO" id="GO:0003676">
    <property type="term" value="F:nucleic acid binding"/>
    <property type="evidence" value="ECO:0007669"/>
    <property type="project" value="InterPro"/>
</dbReference>
<gene>
    <name evidence="2" type="ORF">Gotri_026317</name>
</gene>
<protein>
    <recommendedName>
        <fullName evidence="1">RNase H type-1 domain-containing protein</fullName>
    </recommendedName>
</protein>
<feature type="domain" description="RNase H type-1" evidence="1">
    <location>
        <begin position="52"/>
        <end position="119"/>
    </location>
</feature>
<name>A0A7J9FKI3_9ROSI</name>
<dbReference type="GO" id="GO:0004523">
    <property type="term" value="F:RNA-DNA hybrid ribonuclease activity"/>
    <property type="evidence" value="ECO:0007669"/>
    <property type="project" value="InterPro"/>
</dbReference>
<evidence type="ECO:0000259" key="1">
    <source>
        <dbReference type="Pfam" id="PF13456"/>
    </source>
</evidence>
<keyword evidence="3" id="KW-1185">Reference proteome</keyword>
<dbReference type="EMBL" id="JABEZW010220301">
    <property type="protein sequence ID" value="MBA0785822.1"/>
    <property type="molecule type" value="Genomic_DNA"/>
</dbReference>
<sequence length="151" mass="17811">MEEVITFIKGYGREYRDISANLKYPRPRDMICRNPPPSSWVKVNVDAGFLATKQMGFMQVIIESSSKITKKNITFQEEDYSETRLVTWDVRAWERNFSNFRFEYNAHEGNSVAYALVEEGMKRLEDRFWVEDAPMKAKELADSNHRFQQLP</sequence>
<dbReference type="AlphaFoldDB" id="A0A7J9FKI3"/>
<accession>A0A7J9FKI3</accession>
<organism evidence="2 3">
    <name type="scientific">Gossypium trilobum</name>
    <dbReference type="NCBI Taxonomy" id="34281"/>
    <lineage>
        <taxon>Eukaryota</taxon>
        <taxon>Viridiplantae</taxon>
        <taxon>Streptophyta</taxon>
        <taxon>Embryophyta</taxon>
        <taxon>Tracheophyta</taxon>
        <taxon>Spermatophyta</taxon>
        <taxon>Magnoliopsida</taxon>
        <taxon>eudicotyledons</taxon>
        <taxon>Gunneridae</taxon>
        <taxon>Pentapetalae</taxon>
        <taxon>rosids</taxon>
        <taxon>malvids</taxon>
        <taxon>Malvales</taxon>
        <taxon>Malvaceae</taxon>
        <taxon>Malvoideae</taxon>
        <taxon>Gossypium</taxon>
    </lineage>
</organism>
<reference evidence="2 3" key="1">
    <citation type="journal article" date="2019" name="Genome Biol. Evol.">
        <title>Insights into the evolution of the New World diploid cottons (Gossypium, subgenus Houzingenia) based on genome sequencing.</title>
        <authorList>
            <person name="Grover C.E."/>
            <person name="Arick M.A. 2nd"/>
            <person name="Thrash A."/>
            <person name="Conover J.L."/>
            <person name="Sanders W.S."/>
            <person name="Peterson D.G."/>
            <person name="Frelichowski J.E."/>
            <person name="Scheffler J.A."/>
            <person name="Scheffler B.E."/>
            <person name="Wendel J.F."/>
        </authorList>
    </citation>
    <scope>NUCLEOTIDE SEQUENCE [LARGE SCALE GENOMIC DNA]</scope>
    <source>
        <strain evidence="2">8</strain>
        <tissue evidence="2">Leaf</tissue>
    </source>
</reference>
<dbReference type="Proteomes" id="UP000593568">
    <property type="component" value="Unassembled WGS sequence"/>
</dbReference>
<dbReference type="Pfam" id="PF13456">
    <property type="entry name" value="RVT_3"/>
    <property type="match status" value="1"/>
</dbReference>
<proteinExistence type="predicted"/>
<dbReference type="InterPro" id="IPR002156">
    <property type="entry name" value="RNaseH_domain"/>
</dbReference>
<evidence type="ECO:0000313" key="2">
    <source>
        <dbReference type="EMBL" id="MBA0785822.1"/>
    </source>
</evidence>
<evidence type="ECO:0000313" key="3">
    <source>
        <dbReference type="Proteomes" id="UP000593568"/>
    </source>
</evidence>